<sequence>MSYPKDTSVINGAAVARISEAISKIFKSYSGSLTDPLQIFNERTTVQLDGDTYVIRVMTQDLTAWGGAGRDNTITNLKALARYSGDYVNKFATTLSMPSDAGLVMYSGSKCAVAAIHYTVQKYKGKVNSPPQIGDNDTLSNPGDVPSGDFTNIIPVPDPEILKNPPVPSREVQGVVETRQNAVQPLAVCKRSDFGEMCKCMGSDTIVSGQKLLKNKYLWAEKGIRLQAESDGNLCAYIYDPTPRNYWCMNWRKPTTKNFWWILEDNGALCRMDEDGTGRCGGDGKSPRDKRYRATLQNDGNLVVYRGVYEKVLWASESDVFPDKGPTPCKTPVP</sequence>
<keyword evidence="3" id="KW-1185">Reference proteome</keyword>
<protein>
    <recommendedName>
        <fullName evidence="1">Bulb-type lectin domain-containing protein</fullName>
    </recommendedName>
</protein>
<proteinExistence type="predicted"/>
<organism evidence="2 3">
    <name type="scientific">Lunasporangiospora selenospora</name>
    <dbReference type="NCBI Taxonomy" id="979761"/>
    <lineage>
        <taxon>Eukaryota</taxon>
        <taxon>Fungi</taxon>
        <taxon>Fungi incertae sedis</taxon>
        <taxon>Mucoromycota</taxon>
        <taxon>Mortierellomycotina</taxon>
        <taxon>Mortierellomycetes</taxon>
        <taxon>Mortierellales</taxon>
        <taxon>Mortierellaceae</taxon>
        <taxon>Lunasporangiospora</taxon>
    </lineage>
</organism>
<dbReference type="SUPFAM" id="SSF51110">
    <property type="entry name" value="alpha-D-mannose-specific plant lectins"/>
    <property type="match status" value="1"/>
</dbReference>
<dbReference type="InterPro" id="IPR001480">
    <property type="entry name" value="Bulb-type_lectin_dom"/>
</dbReference>
<dbReference type="OrthoDB" id="1884773at2759"/>
<reference evidence="2" key="1">
    <citation type="journal article" date="2020" name="Fungal Divers.">
        <title>Resolving the Mortierellaceae phylogeny through synthesis of multi-gene phylogenetics and phylogenomics.</title>
        <authorList>
            <person name="Vandepol N."/>
            <person name="Liber J."/>
            <person name="Desiro A."/>
            <person name="Na H."/>
            <person name="Kennedy M."/>
            <person name="Barry K."/>
            <person name="Grigoriev I.V."/>
            <person name="Miller A.N."/>
            <person name="O'Donnell K."/>
            <person name="Stajich J.E."/>
            <person name="Bonito G."/>
        </authorList>
    </citation>
    <scope>NUCLEOTIDE SEQUENCE</scope>
    <source>
        <strain evidence="2">KOD1015</strain>
    </source>
</reference>
<dbReference type="InterPro" id="IPR036426">
    <property type="entry name" value="Bulb-type_lectin_dom_sf"/>
</dbReference>
<dbReference type="Proteomes" id="UP000780801">
    <property type="component" value="Unassembled WGS sequence"/>
</dbReference>
<gene>
    <name evidence="2" type="ORF">BGW38_000066</name>
</gene>
<name>A0A9P6KF88_9FUNG</name>
<evidence type="ECO:0000313" key="2">
    <source>
        <dbReference type="EMBL" id="KAF9582552.1"/>
    </source>
</evidence>
<feature type="domain" description="Bulb-type lectin" evidence="1">
    <location>
        <begin position="203"/>
        <end position="317"/>
    </location>
</feature>
<dbReference type="EMBL" id="JAABOA010001009">
    <property type="protein sequence ID" value="KAF9582552.1"/>
    <property type="molecule type" value="Genomic_DNA"/>
</dbReference>
<accession>A0A9P6KF88</accession>
<dbReference type="PROSITE" id="PS50927">
    <property type="entry name" value="BULB_LECTIN"/>
    <property type="match status" value="1"/>
</dbReference>
<dbReference type="AlphaFoldDB" id="A0A9P6KF88"/>
<comment type="caution">
    <text evidence="2">The sequence shown here is derived from an EMBL/GenBank/DDBJ whole genome shotgun (WGS) entry which is preliminary data.</text>
</comment>
<evidence type="ECO:0000259" key="1">
    <source>
        <dbReference type="PROSITE" id="PS50927"/>
    </source>
</evidence>
<dbReference type="Gene3D" id="2.90.10.10">
    <property type="entry name" value="Bulb-type lectin domain"/>
    <property type="match status" value="2"/>
</dbReference>
<evidence type="ECO:0000313" key="3">
    <source>
        <dbReference type="Proteomes" id="UP000780801"/>
    </source>
</evidence>